<dbReference type="InterPro" id="IPR004703">
    <property type="entry name" value="PTS_sugar-sp_permease"/>
</dbReference>
<protein>
    <recommendedName>
        <fullName evidence="12">Ascorbate-specific PTS system EIIC component</fullName>
    </recommendedName>
    <alternativeName>
        <fullName evidence="13">Ascorbate-specific permease IIC component UlaA</fullName>
    </alternativeName>
</protein>
<dbReference type="PANTHER" id="PTHR33843">
    <property type="entry name" value="ASCORBATE-SPECIFIC PTS SYSTEM EIIC COMPONENT"/>
    <property type="match status" value="1"/>
</dbReference>
<feature type="transmembrane region" description="Helical" evidence="14">
    <location>
        <begin position="527"/>
        <end position="547"/>
    </location>
</feature>
<accession>A0AAX3F128</accession>
<evidence type="ECO:0000256" key="7">
    <source>
        <dbReference type="ARBA" id="ARBA00022692"/>
    </source>
</evidence>
<evidence type="ECO:0000256" key="4">
    <source>
        <dbReference type="ARBA" id="ARBA00022475"/>
    </source>
</evidence>
<evidence type="ECO:0000256" key="2">
    <source>
        <dbReference type="ARBA" id="ARBA00011738"/>
    </source>
</evidence>
<keyword evidence="7 14" id="KW-0812">Transmembrane</keyword>
<dbReference type="NCBIfam" id="NF006925">
    <property type="entry name" value="PRK09410.2-3"/>
    <property type="match status" value="1"/>
</dbReference>
<feature type="transmembrane region" description="Helical" evidence="14">
    <location>
        <begin position="86"/>
        <end position="106"/>
    </location>
</feature>
<keyword evidence="6" id="KW-0598">Phosphotransferase system</keyword>
<dbReference type="EMBL" id="CP107525">
    <property type="protein sequence ID" value="UZW64504.1"/>
    <property type="molecule type" value="Genomic_DNA"/>
</dbReference>
<feature type="transmembrane region" description="Helical" evidence="14">
    <location>
        <begin position="176"/>
        <end position="195"/>
    </location>
</feature>
<dbReference type="NCBIfam" id="NF006924">
    <property type="entry name" value="PRK09410.2-2"/>
    <property type="match status" value="1"/>
</dbReference>
<evidence type="ECO:0000256" key="14">
    <source>
        <dbReference type="SAM" id="Phobius"/>
    </source>
</evidence>
<comment type="subcellular location">
    <subcellularLocation>
        <location evidence="1">Cell membrane</location>
        <topology evidence="1">Multi-pass membrane protein</topology>
    </subcellularLocation>
</comment>
<keyword evidence="8 14" id="KW-1133">Transmembrane helix</keyword>
<keyword evidence="4" id="KW-1003">Cell membrane</keyword>
<proteinExistence type="inferred from homology"/>
<feature type="transmembrane region" description="Helical" evidence="14">
    <location>
        <begin position="464"/>
        <end position="486"/>
    </location>
</feature>
<keyword evidence="5" id="KW-0762">Sugar transport</keyword>
<evidence type="ECO:0000256" key="11">
    <source>
        <dbReference type="ARBA" id="ARBA00038218"/>
    </source>
</evidence>
<dbReference type="AlphaFoldDB" id="A0AAX3F128"/>
<dbReference type="PANTHER" id="PTHR33843:SF4">
    <property type="entry name" value="ASCORBATE-SPECIFIC PTS SYSTEM EIIC COMPONENT"/>
    <property type="match status" value="1"/>
</dbReference>
<gene>
    <name evidence="15" type="ORF">OIE46_00175</name>
</gene>
<comment type="function">
    <text evidence="10">The phosphoenolpyruvate-dependent sugar phosphotransferase system (sugar PTS), a major carbohydrate active transport system, catalyzes the phosphorylation of incoming sugar substrates concomitantly with their translocation across the cell membrane. The enzyme II UlaABC PTS system is involved in ascorbate transport.</text>
</comment>
<feature type="transmembrane region" description="Helical" evidence="14">
    <location>
        <begin position="498"/>
        <end position="521"/>
    </location>
</feature>
<feature type="transmembrane region" description="Helical" evidence="14">
    <location>
        <begin position="437"/>
        <end position="458"/>
    </location>
</feature>
<evidence type="ECO:0000256" key="12">
    <source>
        <dbReference type="ARBA" id="ARBA00039702"/>
    </source>
</evidence>
<feature type="transmembrane region" description="Helical" evidence="14">
    <location>
        <begin position="207"/>
        <end position="225"/>
    </location>
</feature>
<feature type="transmembrane region" description="Helical" evidence="14">
    <location>
        <begin position="342"/>
        <end position="362"/>
    </location>
</feature>
<dbReference type="RefSeq" id="WP_233091164.1">
    <property type="nucleotide sequence ID" value="NZ_CP034544.1"/>
</dbReference>
<evidence type="ECO:0000313" key="16">
    <source>
        <dbReference type="Proteomes" id="UP001164481"/>
    </source>
</evidence>
<evidence type="ECO:0000256" key="5">
    <source>
        <dbReference type="ARBA" id="ARBA00022597"/>
    </source>
</evidence>
<comment type="similarity">
    <text evidence="11">Belongs to the UlaA family.</text>
</comment>
<dbReference type="Pfam" id="PF03611">
    <property type="entry name" value="EIIC-GAT"/>
    <property type="match status" value="1"/>
</dbReference>
<feature type="transmembrane region" description="Helical" evidence="14">
    <location>
        <begin position="286"/>
        <end position="306"/>
    </location>
</feature>
<feature type="transmembrane region" description="Helical" evidence="14">
    <location>
        <begin position="146"/>
        <end position="164"/>
    </location>
</feature>
<evidence type="ECO:0000256" key="13">
    <source>
        <dbReference type="ARBA" id="ARBA00042859"/>
    </source>
</evidence>
<evidence type="ECO:0000256" key="6">
    <source>
        <dbReference type="ARBA" id="ARBA00022683"/>
    </source>
</evidence>
<dbReference type="GO" id="GO:0009401">
    <property type="term" value="P:phosphoenolpyruvate-dependent sugar phosphotransferase system"/>
    <property type="evidence" value="ECO:0007669"/>
    <property type="project" value="UniProtKB-KW"/>
</dbReference>
<evidence type="ECO:0000256" key="3">
    <source>
        <dbReference type="ARBA" id="ARBA00022448"/>
    </source>
</evidence>
<dbReference type="GO" id="GO:0005886">
    <property type="term" value="C:plasma membrane"/>
    <property type="evidence" value="ECO:0007669"/>
    <property type="project" value="UniProtKB-SubCell"/>
</dbReference>
<evidence type="ECO:0000256" key="1">
    <source>
        <dbReference type="ARBA" id="ARBA00004651"/>
    </source>
</evidence>
<feature type="transmembrane region" description="Helical" evidence="14">
    <location>
        <begin position="406"/>
        <end position="425"/>
    </location>
</feature>
<name>A0AAX3F128_MYCSY</name>
<comment type="subunit">
    <text evidence="2">Homodimer.</text>
</comment>
<organism evidence="15 16">
    <name type="scientific">Mycoplasmopsis synoviae</name>
    <name type="common">Mycoplasma synoviae</name>
    <dbReference type="NCBI Taxonomy" id="2109"/>
    <lineage>
        <taxon>Bacteria</taxon>
        <taxon>Bacillati</taxon>
        <taxon>Mycoplasmatota</taxon>
        <taxon>Mycoplasmoidales</taxon>
        <taxon>Metamycoplasmataceae</taxon>
        <taxon>Mycoplasmopsis</taxon>
    </lineage>
</organism>
<keyword evidence="9 14" id="KW-0472">Membrane</keyword>
<keyword evidence="3" id="KW-0813">Transport</keyword>
<feature type="transmembrane region" description="Helical" evidence="14">
    <location>
        <begin position="7"/>
        <end position="30"/>
    </location>
</feature>
<sequence>MKKKINVKALIGLIAVLVVFFLTAGITYAIRMGAYNDSFGAATTFFVDNVLVGNFMGSVTILIGTVVFAGYLILGRNFTDSFSGMLKAMIGVIMLKIGAGTLIGLARPIFSAISKLGTSVVPLDPYFVWNDSAAWLKNLNAGYEAWIAYAMLLGFFVNIVMVMLRKYTNTHSIMLTGHVMFQQSAVVVPIVYFLLFYTQGLEVNSGQIFGIIIISSLLLGLYWSVGSSATIKGSDAITGNAGFCVGHQQMLGLSIAYGIGRFFGRKEDSAETKKISNKIKIFEDNIFTQTILIFILFLVLILIAQFSSLPSNDPNTVNTIRFVNSDGAINPVYSQWNVDAKFWVINILLGSMKIVASILVLQAGVRMFVTELQQSFQGISEKLVSGSVVAVDVAATYGFSMNSVTYGFASGTIAQFVAVGILIGISKGTNGNFPIVIPLFITLFFNSGSIGVFANASGGYKASIIVPAIFGFLEIFIIAFGIFALKSHAVAINSADSLPFRTGFLGMFDWNFFFGLSLGVGSWAKPLAIIVFAIVLPLALVFVSQIVDSNRQYKKTYLQKLFKINVNLLKTQENAA</sequence>
<evidence type="ECO:0000256" key="9">
    <source>
        <dbReference type="ARBA" id="ARBA00023136"/>
    </source>
</evidence>
<evidence type="ECO:0000313" key="15">
    <source>
        <dbReference type="EMBL" id="UZW64504.1"/>
    </source>
</evidence>
<evidence type="ECO:0000256" key="8">
    <source>
        <dbReference type="ARBA" id="ARBA00022989"/>
    </source>
</evidence>
<dbReference type="Proteomes" id="UP001164481">
    <property type="component" value="Chromosome"/>
</dbReference>
<evidence type="ECO:0000256" key="10">
    <source>
        <dbReference type="ARBA" id="ARBA00037387"/>
    </source>
</evidence>
<reference evidence="15" key="2">
    <citation type="submission" date="2022-11" db="EMBL/GenBank/DDBJ databases">
        <title>complete genomes of mycoplasma synoviae ZX313 strain and SD2 strain.</title>
        <authorList>
            <person name="Zhong Q."/>
        </authorList>
    </citation>
    <scope>NUCLEOTIDE SEQUENCE</scope>
    <source>
        <strain evidence="15">SD2</strain>
    </source>
</reference>
<feature type="transmembrane region" description="Helical" evidence="14">
    <location>
        <begin position="50"/>
        <end position="74"/>
    </location>
</feature>
<dbReference type="InterPro" id="IPR051562">
    <property type="entry name" value="Ascorbate-PTS_EIIC"/>
</dbReference>
<reference evidence="15" key="1">
    <citation type="submission" date="2022-10" db="EMBL/GenBank/DDBJ databases">
        <authorList>
            <person name="Wei X."/>
        </authorList>
    </citation>
    <scope>NUCLEOTIDE SEQUENCE</scope>
    <source>
        <strain evidence="15">SD2</strain>
    </source>
</reference>